<comment type="caution">
    <text evidence="2">The sequence shown here is derived from an EMBL/GenBank/DDBJ whole genome shotgun (WGS) entry which is preliminary data.</text>
</comment>
<keyword evidence="1" id="KW-0812">Transmembrane</keyword>
<evidence type="ECO:0000313" key="2">
    <source>
        <dbReference type="EMBL" id="KAB8168055.1"/>
    </source>
</evidence>
<evidence type="ECO:0000313" key="3">
    <source>
        <dbReference type="Proteomes" id="UP000320431"/>
    </source>
</evidence>
<evidence type="ECO:0000256" key="1">
    <source>
        <dbReference type="SAM" id="Phobius"/>
    </source>
</evidence>
<feature type="transmembrane region" description="Helical" evidence="1">
    <location>
        <begin position="6"/>
        <end position="26"/>
    </location>
</feature>
<feature type="transmembrane region" description="Helical" evidence="1">
    <location>
        <begin position="62"/>
        <end position="82"/>
    </location>
</feature>
<organism evidence="2 3">
    <name type="scientific">Marilutibacter maris</name>
    <dbReference type="NCBI Taxonomy" id="1605891"/>
    <lineage>
        <taxon>Bacteria</taxon>
        <taxon>Pseudomonadati</taxon>
        <taxon>Pseudomonadota</taxon>
        <taxon>Gammaproteobacteria</taxon>
        <taxon>Lysobacterales</taxon>
        <taxon>Lysobacteraceae</taxon>
        <taxon>Marilutibacter</taxon>
    </lineage>
</organism>
<dbReference type="Proteomes" id="UP000320431">
    <property type="component" value="Unassembled WGS sequence"/>
</dbReference>
<gene>
    <name evidence="2" type="ORF">FKV24_016470</name>
</gene>
<accession>A0A5N6AII8</accession>
<name>A0A5N6AII8_9GAMM</name>
<dbReference type="AlphaFoldDB" id="A0A5N6AII8"/>
<keyword evidence="1" id="KW-1133">Transmembrane helix</keyword>
<protein>
    <submittedName>
        <fullName evidence="2">Uncharacterized protein</fullName>
    </submittedName>
</protein>
<keyword evidence="1" id="KW-0472">Membrane</keyword>
<feature type="transmembrane region" description="Helical" evidence="1">
    <location>
        <begin position="38"/>
        <end position="56"/>
    </location>
</feature>
<proteinExistence type="predicted"/>
<reference evidence="2 3" key="1">
    <citation type="submission" date="2019-10" db="EMBL/GenBank/DDBJ databases">
        <title>Lysobacter alkalisoli sp. nov., isolated from saline-alkaline soil.</title>
        <authorList>
            <person name="Sun J.-Q."/>
        </authorList>
    </citation>
    <scope>NUCLEOTIDE SEQUENCE [LARGE SCALE GENOMIC DNA]</scope>
    <source>
        <strain evidence="2 3">KCTC 42381</strain>
    </source>
</reference>
<dbReference type="EMBL" id="VICD02000286">
    <property type="protein sequence ID" value="KAB8168055.1"/>
    <property type="molecule type" value="Genomic_DNA"/>
</dbReference>
<sequence length="103" mass="10986">MQEAGMDNGIVMVICAVALAVAFGLLRMHARLGRGWTIVFPVAWVLFVFKGCLILPEDAIGGFGAWLAASACLLGLILGHICEFRSGRRARRAASAGTRPSRT</sequence>